<dbReference type="AlphaFoldDB" id="A0A699I3G8"/>
<sequence length="324" mass="37351">MSGNGKHFNTQNQGILCWCEELYSDDEVARMMVMDGCFILEFCFKHAERNLYLPNKMQNSRIAMDLMLLENQVPFFVLQALLDCTMGKASFTLNNILDKHLAPYIKLFRSLLPEEISTTDVDSDSTHDHVLGYLHKRYQLELYCLRAIVPNKGYYFTSYAHAMGMLINTQEDISKLVESGVLVNSLGTSQEAADMINNICNISITDFYYTKEFKQIDKYYNELWPNNIARLRRVVHFSNLWNFMALIGAIILFSLTWAFEFEKAHEKPMILGMPSQSAESSISDFVRTTLQGRRRFRNVNPEATYVEAGEKNDKSDIPASSEKR</sequence>
<protein>
    <submittedName>
        <fullName evidence="3">Putative UPF0481 protein At3g02645</fullName>
    </submittedName>
</protein>
<dbReference type="PANTHER" id="PTHR31170:SF25">
    <property type="entry name" value="BNAA09G04570D PROTEIN"/>
    <property type="match status" value="1"/>
</dbReference>
<evidence type="ECO:0000256" key="1">
    <source>
        <dbReference type="SAM" id="MobiDB-lite"/>
    </source>
</evidence>
<feature type="transmembrane region" description="Helical" evidence="2">
    <location>
        <begin position="240"/>
        <end position="259"/>
    </location>
</feature>
<dbReference type="PANTHER" id="PTHR31170">
    <property type="entry name" value="BNAC04G53230D PROTEIN"/>
    <property type="match status" value="1"/>
</dbReference>
<keyword evidence="2" id="KW-0812">Transmembrane</keyword>
<feature type="compositionally biased region" description="Basic and acidic residues" evidence="1">
    <location>
        <begin position="308"/>
        <end position="324"/>
    </location>
</feature>
<keyword evidence="2" id="KW-0472">Membrane</keyword>
<feature type="region of interest" description="Disordered" evidence="1">
    <location>
        <begin position="301"/>
        <end position="324"/>
    </location>
</feature>
<gene>
    <name evidence="3" type="ORF">Tci_495301</name>
</gene>
<name>A0A699I3G8_TANCI</name>
<reference evidence="3" key="1">
    <citation type="journal article" date="2019" name="Sci. Rep.">
        <title>Draft genome of Tanacetum cinerariifolium, the natural source of mosquito coil.</title>
        <authorList>
            <person name="Yamashiro T."/>
            <person name="Shiraishi A."/>
            <person name="Satake H."/>
            <person name="Nakayama K."/>
        </authorList>
    </citation>
    <scope>NUCLEOTIDE SEQUENCE</scope>
</reference>
<accession>A0A699I3G8</accession>
<keyword evidence="2" id="KW-1133">Transmembrane helix</keyword>
<organism evidence="3">
    <name type="scientific">Tanacetum cinerariifolium</name>
    <name type="common">Dalmatian daisy</name>
    <name type="synonym">Chrysanthemum cinerariifolium</name>
    <dbReference type="NCBI Taxonomy" id="118510"/>
    <lineage>
        <taxon>Eukaryota</taxon>
        <taxon>Viridiplantae</taxon>
        <taxon>Streptophyta</taxon>
        <taxon>Embryophyta</taxon>
        <taxon>Tracheophyta</taxon>
        <taxon>Spermatophyta</taxon>
        <taxon>Magnoliopsida</taxon>
        <taxon>eudicotyledons</taxon>
        <taxon>Gunneridae</taxon>
        <taxon>Pentapetalae</taxon>
        <taxon>asterids</taxon>
        <taxon>campanulids</taxon>
        <taxon>Asterales</taxon>
        <taxon>Asteraceae</taxon>
        <taxon>Asteroideae</taxon>
        <taxon>Anthemideae</taxon>
        <taxon>Anthemidinae</taxon>
        <taxon>Tanacetum</taxon>
    </lineage>
</organism>
<dbReference type="EMBL" id="BKCJ010255208">
    <property type="protein sequence ID" value="GEZ23328.1"/>
    <property type="molecule type" value="Genomic_DNA"/>
</dbReference>
<comment type="caution">
    <text evidence="3">The sequence shown here is derived from an EMBL/GenBank/DDBJ whole genome shotgun (WGS) entry which is preliminary data.</text>
</comment>
<dbReference type="Pfam" id="PF03140">
    <property type="entry name" value="DUF247"/>
    <property type="match status" value="2"/>
</dbReference>
<evidence type="ECO:0000256" key="2">
    <source>
        <dbReference type="SAM" id="Phobius"/>
    </source>
</evidence>
<proteinExistence type="predicted"/>
<evidence type="ECO:0000313" key="3">
    <source>
        <dbReference type="EMBL" id="GEZ23328.1"/>
    </source>
</evidence>
<dbReference type="InterPro" id="IPR004158">
    <property type="entry name" value="DUF247_pln"/>
</dbReference>